<dbReference type="AlphaFoldDB" id="A0A4Y8RFD7"/>
<accession>A0A4Y8RFD7</accession>
<dbReference type="Proteomes" id="UP000298179">
    <property type="component" value="Unassembled WGS sequence"/>
</dbReference>
<sequence length="90" mass="9949">MTDDERRAGDLAIFAALREVVLRLIADVYVADDPEETRRRLVTFEEAVTAALDRPLYPGANEATDSYMRAVATSYVSELVGSIVDVRRSG</sequence>
<protein>
    <submittedName>
        <fullName evidence="1">Uncharacterized protein</fullName>
    </submittedName>
</protein>
<gene>
    <name evidence="1" type="ORF">E3C22_16705</name>
</gene>
<proteinExistence type="predicted"/>
<dbReference type="RefSeq" id="WP_134763197.1">
    <property type="nucleotide sequence ID" value="NZ_SOZD01000005.1"/>
</dbReference>
<name>A0A4Y8RFD7_9HYPH</name>
<organism evidence="1 2">
    <name type="scientific">Jiella endophytica</name>
    <dbReference type="NCBI Taxonomy" id="2558362"/>
    <lineage>
        <taxon>Bacteria</taxon>
        <taxon>Pseudomonadati</taxon>
        <taxon>Pseudomonadota</taxon>
        <taxon>Alphaproteobacteria</taxon>
        <taxon>Hyphomicrobiales</taxon>
        <taxon>Aurantimonadaceae</taxon>
        <taxon>Jiella</taxon>
    </lineage>
</organism>
<dbReference type="EMBL" id="SOZD01000005">
    <property type="protein sequence ID" value="TFF20548.1"/>
    <property type="molecule type" value="Genomic_DNA"/>
</dbReference>
<evidence type="ECO:0000313" key="2">
    <source>
        <dbReference type="Proteomes" id="UP000298179"/>
    </source>
</evidence>
<evidence type="ECO:0000313" key="1">
    <source>
        <dbReference type="EMBL" id="TFF20548.1"/>
    </source>
</evidence>
<comment type="caution">
    <text evidence="1">The sequence shown here is derived from an EMBL/GenBank/DDBJ whole genome shotgun (WGS) entry which is preliminary data.</text>
</comment>
<keyword evidence="2" id="KW-1185">Reference proteome</keyword>
<reference evidence="1 2" key="1">
    <citation type="submission" date="2019-03" db="EMBL/GenBank/DDBJ databases">
        <title>Jiella endophytica sp. nov., a novel endophytic bacterium isolated from root of Ficus microcarpa Linn. f.</title>
        <authorList>
            <person name="Tuo L."/>
        </authorList>
    </citation>
    <scope>NUCLEOTIDE SEQUENCE [LARGE SCALE GENOMIC DNA]</scope>
    <source>
        <strain evidence="1 2">CBS5Q-3</strain>
    </source>
</reference>